<dbReference type="EMBL" id="JABEZW010225401">
    <property type="protein sequence ID" value="MBA0787151.1"/>
    <property type="molecule type" value="Genomic_DNA"/>
</dbReference>
<organism evidence="1 2">
    <name type="scientific">Gossypium trilobum</name>
    <dbReference type="NCBI Taxonomy" id="34281"/>
    <lineage>
        <taxon>Eukaryota</taxon>
        <taxon>Viridiplantae</taxon>
        <taxon>Streptophyta</taxon>
        <taxon>Embryophyta</taxon>
        <taxon>Tracheophyta</taxon>
        <taxon>Spermatophyta</taxon>
        <taxon>Magnoliopsida</taxon>
        <taxon>eudicotyledons</taxon>
        <taxon>Gunneridae</taxon>
        <taxon>Pentapetalae</taxon>
        <taxon>rosids</taxon>
        <taxon>malvids</taxon>
        <taxon>Malvales</taxon>
        <taxon>Malvaceae</taxon>
        <taxon>Malvoideae</taxon>
        <taxon>Gossypium</taxon>
    </lineage>
</organism>
<sequence>MLGIFCTSWAPVQKFPNIEKDFKGLEQQ</sequence>
<reference evidence="1 2" key="1">
    <citation type="journal article" date="2019" name="Genome Biol. Evol.">
        <title>Insights into the evolution of the New World diploid cottons (Gossypium, subgenus Houzingenia) based on genome sequencing.</title>
        <authorList>
            <person name="Grover C.E."/>
            <person name="Arick M.A. 2nd"/>
            <person name="Thrash A."/>
            <person name="Conover J.L."/>
            <person name="Sanders W.S."/>
            <person name="Peterson D.G."/>
            <person name="Frelichowski J.E."/>
            <person name="Scheffler J.A."/>
            <person name="Scheffler B.E."/>
            <person name="Wendel J.F."/>
        </authorList>
    </citation>
    <scope>NUCLEOTIDE SEQUENCE [LARGE SCALE GENOMIC DNA]</scope>
    <source>
        <strain evidence="1">8</strain>
        <tissue evidence="1">Leaf</tissue>
    </source>
</reference>
<evidence type="ECO:0000313" key="2">
    <source>
        <dbReference type="Proteomes" id="UP000593568"/>
    </source>
</evidence>
<evidence type="ECO:0000313" key="1">
    <source>
        <dbReference type="EMBL" id="MBA0787151.1"/>
    </source>
</evidence>
<dbReference type="AlphaFoldDB" id="A0A7J9FPS7"/>
<accession>A0A7J9FPS7</accession>
<proteinExistence type="predicted"/>
<name>A0A7J9FPS7_9ROSI</name>
<dbReference type="Proteomes" id="UP000593568">
    <property type="component" value="Unassembled WGS sequence"/>
</dbReference>
<protein>
    <submittedName>
        <fullName evidence="1">Uncharacterized protein</fullName>
    </submittedName>
</protein>
<comment type="caution">
    <text evidence="1">The sequence shown here is derived from an EMBL/GenBank/DDBJ whole genome shotgun (WGS) entry which is preliminary data.</text>
</comment>
<keyword evidence="2" id="KW-1185">Reference proteome</keyword>
<gene>
    <name evidence="1" type="ORF">Gotri_006703</name>
</gene>